<evidence type="ECO:0000256" key="4">
    <source>
        <dbReference type="ARBA" id="ARBA00023163"/>
    </source>
</evidence>
<evidence type="ECO:0000259" key="7">
    <source>
        <dbReference type="PROSITE" id="PS51294"/>
    </source>
</evidence>
<feature type="domain" description="HTH myb-type" evidence="7">
    <location>
        <begin position="1"/>
        <end position="60"/>
    </location>
</feature>
<dbReference type="GO" id="GO:0045893">
    <property type="term" value="P:positive regulation of DNA-templated transcription"/>
    <property type="evidence" value="ECO:0007669"/>
    <property type="project" value="InterPro"/>
</dbReference>
<dbReference type="EMBL" id="AUSU01001241">
    <property type="protein sequence ID" value="EPS71493.1"/>
    <property type="molecule type" value="Genomic_DNA"/>
</dbReference>
<dbReference type="NCBIfam" id="TIGR01557">
    <property type="entry name" value="myb_SHAQKYF"/>
    <property type="match status" value="1"/>
</dbReference>
<comment type="subcellular location">
    <subcellularLocation>
        <location evidence="1">Nucleus</location>
    </subcellularLocation>
</comment>
<accession>S8E6M8</accession>
<dbReference type="InterPro" id="IPR044825">
    <property type="entry name" value="GLK1/2-like"/>
</dbReference>
<dbReference type="PROSITE" id="PS51294">
    <property type="entry name" value="HTH_MYB"/>
    <property type="match status" value="1"/>
</dbReference>
<keyword evidence="3" id="KW-0238">DNA-binding</keyword>
<dbReference type="Gene3D" id="1.10.10.60">
    <property type="entry name" value="Homeodomain-like"/>
    <property type="match status" value="1"/>
</dbReference>
<evidence type="ECO:0000256" key="2">
    <source>
        <dbReference type="ARBA" id="ARBA00023015"/>
    </source>
</evidence>
<keyword evidence="2" id="KW-0805">Transcription regulation</keyword>
<evidence type="ECO:0000256" key="6">
    <source>
        <dbReference type="SAM" id="MobiDB-lite"/>
    </source>
</evidence>
<gene>
    <name evidence="8" type="ORF">M569_03265</name>
</gene>
<reference evidence="8 9" key="1">
    <citation type="journal article" date="2013" name="BMC Genomics">
        <title>The miniature genome of a carnivorous plant Genlisea aurea contains a low number of genes and short non-coding sequences.</title>
        <authorList>
            <person name="Leushkin E.V."/>
            <person name="Sutormin R.A."/>
            <person name="Nabieva E.R."/>
            <person name="Penin A.A."/>
            <person name="Kondrashov A.S."/>
            <person name="Logacheva M.D."/>
        </authorList>
    </citation>
    <scope>NUCLEOTIDE SEQUENCE [LARGE SCALE GENOMIC DNA]</scope>
</reference>
<sequence length="209" mass="24110">GKKKAKVDWTPELHRRFVQAVEQLGLDKAVPSKILEIMGIDCLTRHNVASHLQKYRSHRKHLLAREAEAAAWNQRRNMLPKDHPSPPWMTPPLPPPPPPTIGYPPPMTNFRPPPLHVWGHPSVDQSIIHTWPPADPNFWIPPPHQSFFPPQLPPPVTKHVESEISFGFQWQQPDTRSRNLPPTSTPRRRAWTPRSRTCSRSRGCRCRWG</sequence>
<dbReference type="Pfam" id="PF00249">
    <property type="entry name" value="Myb_DNA-binding"/>
    <property type="match status" value="1"/>
</dbReference>
<dbReference type="PANTHER" id="PTHR31312">
    <property type="entry name" value="TRANSCRIPTION ACTIVATOR GLK1"/>
    <property type="match status" value="1"/>
</dbReference>
<keyword evidence="9" id="KW-1185">Reference proteome</keyword>
<evidence type="ECO:0000256" key="5">
    <source>
        <dbReference type="ARBA" id="ARBA00023242"/>
    </source>
</evidence>
<dbReference type="InterPro" id="IPR017930">
    <property type="entry name" value="Myb_dom"/>
</dbReference>
<feature type="non-terminal residue" evidence="8">
    <location>
        <position position="1"/>
    </location>
</feature>
<feature type="compositionally biased region" description="Polar residues" evidence="6">
    <location>
        <begin position="171"/>
        <end position="182"/>
    </location>
</feature>
<dbReference type="FunFam" id="1.10.10.60:FF:000007">
    <property type="entry name" value="Two-component response regulator"/>
    <property type="match status" value="1"/>
</dbReference>
<dbReference type="InterPro" id="IPR006447">
    <property type="entry name" value="Myb_dom_plants"/>
</dbReference>
<name>S8E6M8_9LAMI</name>
<evidence type="ECO:0000313" key="9">
    <source>
        <dbReference type="Proteomes" id="UP000015453"/>
    </source>
</evidence>
<keyword evidence="5" id="KW-0539">Nucleus</keyword>
<evidence type="ECO:0000256" key="1">
    <source>
        <dbReference type="ARBA" id="ARBA00004123"/>
    </source>
</evidence>
<dbReference type="GO" id="GO:0005634">
    <property type="term" value="C:nucleus"/>
    <property type="evidence" value="ECO:0007669"/>
    <property type="project" value="UniProtKB-SubCell"/>
</dbReference>
<feature type="region of interest" description="Disordered" evidence="6">
    <location>
        <begin position="171"/>
        <end position="193"/>
    </location>
</feature>
<protein>
    <recommendedName>
        <fullName evidence="7">HTH myb-type domain-containing protein</fullName>
    </recommendedName>
</protein>
<dbReference type="SUPFAM" id="SSF46689">
    <property type="entry name" value="Homeodomain-like"/>
    <property type="match status" value="1"/>
</dbReference>
<proteinExistence type="predicted"/>
<dbReference type="AlphaFoldDB" id="S8E6M8"/>
<dbReference type="InterPro" id="IPR009057">
    <property type="entry name" value="Homeodomain-like_sf"/>
</dbReference>
<evidence type="ECO:0000256" key="3">
    <source>
        <dbReference type="ARBA" id="ARBA00023125"/>
    </source>
</evidence>
<dbReference type="InterPro" id="IPR001005">
    <property type="entry name" value="SANT/Myb"/>
</dbReference>
<dbReference type="Proteomes" id="UP000015453">
    <property type="component" value="Unassembled WGS sequence"/>
</dbReference>
<dbReference type="GO" id="GO:0000976">
    <property type="term" value="F:transcription cis-regulatory region binding"/>
    <property type="evidence" value="ECO:0007669"/>
    <property type="project" value="TreeGrafter"/>
</dbReference>
<evidence type="ECO:0000313" key="8">
    <source>
        <dbReference type="EMBL" id="EPS71493.1"/>
    </source>
</evidence>
<dbReference type="PANTHER" id="PTHR31312:SF1">
    <property type="entry name" value="TRANSCRIPTION ACTIVATOR GLK1"/>
    <property type="match status" value="1"/>
</dbReference>
<dbReference type="OrthoDB" id="60033at2759"/>
<dbReference type="GO" id="GO:0003700">
    <property type="term" value="F:DNA-binding transcription factor activity"/>
    <property type="evidence" value="ECO:0007669"/>
    <property type="project" value="InterPro"/>
</dbReference>
<keyword evidence="4" id="KW-0804">Transcription</keyword>
<comment type="caution">
    <text evidence="8">The sequence shown here is derived from an EMBL/GenBank/DDBJ whole genome shotgun (WGS) entry which is preliminary data.</text>
</comment>
<organism evidence="8 9">
    <name type="scientific">Genlisea aurea</name>
    <dbReference type="NCBI Taxonomy" id="192259"/>
    <lineage>
        <taxon>Eukaryota</taxon>
        <taxon>Viridiplantae</taxon>
        <taxon>Streptophyta</taxon>
        <taxon>Embryophyta</taxon>
        <taxon>Tracheophyta</taxon>
        <taxon>Spermatophyta</taxon>
        <taxon>Magnoliopsida</taxon>
        <taxon>eudicotyledons</taxon>
        <taxon>Gunneridae</taxon>
        <taxon>Pentapetalae</taxon>
        <taxon>asterids</taxon>
        <taxon>lamiids</taxon>
        <taxon>Lamiales</taxon>
        <taxon>Lentibulariaceae</taxon>
        <taxon>Genlisea</taxon>
    </lineage>
</organism>